<dbReference type="GO" id="GO:0021556">
    <property type="term" value="P:central nervous system formation"/>
    <property type="evidence" value="ECO:0007669"/>
    <property type="project" value="TreeGrafter"/>
</dbReference>
<keyword evidence="6" id="KW-1185">Reference proteome</keyword>
<protein>
    <recommendedName>
        <fullName evidence="4">Spaetzle domain-containing protein</fullName>
    </recommendedName>
</protein>
<evidence type="ECO:0000256" key="2">
    <source>
        <dbReference type="ARBA" id="ARBA00023157"/>
    </source>
</evidence>
<feature type="domain" description="Spaetzle" evidence="4">
    <location>
        <begin position="179"/>
        <end position="277"/>
    </location>
</feature>
<keyword evidence="1" id="KW-0732">Signal</keyword>
<dbReference type="InterPro" id="IPR032104">
    <property type="entry name" value="Spaetzle"/>
</dbReference>
<comment type="caution">
    <text evidence="5">The sequence shown here is derived from an EMBL/GenBank/DDBJ whole genome shotgun (WGS) entry which is preliminary data.</text>
</comment>
<dbReference type="SUPFAM" id="SSF57501">
    <property type="entry name" value="Cystine-knot cytokines"/>
    <property type="match status" value="1"/>
</dbReference>
<dbReference type="GO" id="GO:0008083">
    <property type="term" value="F:growth factor activity"/>
    <property type="evidence" value="ECO:0007669"/>
    <property type="project" value="TreeGrafter"/>
</dbReference>
<keyword evidence="3" id="KW-0325">Glycoprotein</keyword>
<dbReference type="Pfam" id="PF16077">
    <property type="entry name" value="Spaetzle"/>
    <property type="match status" value="1"/>
</dbReference>
<dbReference type="Gene3D" id="2.10.90.10">
    <property type="entry name" value="Cystine-knot cytokines"/>
    <property type="match status" value="1"/>
</dbReference>
<gene>
    <name evidence="5" type="ORF">GHT06_021209</name>
</gene>
<dbReference type="GO" id="GO:0045087">
    <property type="term" value="P:innate immune response"/>
    <property type="evidence" value="ECO:0007669"/>
    <property type="project" value="TreeGrafter"/>
</dbReference>
<dbReference type="InterPro" id="IPR052444">
    <property type="entry name" value="Spz/Toll_ligand-like"/>
</dbReference>
<dbReference type="GO" id="GO:0005121">
    <property type="term" value="F:Toll binding"/>
    <property type="evidence" value="ECO:0007669"/>
    <property type="project" value="TreeGrafter"/>
</dbReference>
<keyword evidence="2" id="KW-1015">Disulfide bond</keyword>
<dbReference type="Proteomes" id="UP000820818">
    <property type="component" value="Linkage Group LG9"/>
</dbReference>
<name>A0AAD5KIT5_9CRUS</name>
<accession>A0AAD5KIT5</accession>
<evidence type="ECO:0000256" key="1">
    <source>
        <dbReference type="ARBA" id="ARBA00022729"/>
    </source>
</evidence>
<proteinExistence type="predicted"/>
<dbReference type="AlphaFoldDB" id="A0AAD5KIT5"/>
<evidence type="ECO:0000313" key="6">
    <source>
        <dbReference type="Proteomes" id="UP000820818"/>
    </source>
</evidence>
<dbReference type="GO" id="GO:0005615">
    <property type="term" value="C:extracellular space"/>
    <property type="evidence" value="ECO:0007669"/>
    <property type="project" value="UniProtKB-ARBA"/>
</dbReference>
<dbReference type="PANTHER" id="PTHR23199:SF12">
    <property type="entry name" value="NEUROTROPHIN 1-RELATED"/>
    <property type="match status" value="1"/>
</dbReference>
<organism evidence="5 6">
    <name type="scientific">Daphnia sinensis</name>
    <dbReference type="NCBI Taxonomy" id="1820382"/>
    <lineage>
        <taxon>Eukaryota</taxon>
        <taxon>Metazoa</taxon>
        <taxon>Ecdysozoa</taxon>
        <taxon>Arthropoda</taxon>
        <taxon>Crustacea</taxon>
        <taxon>Branchiopoda</taxon>
        <taxon>Diplostraca</taxon>
        <taxon>Cladocera</taxon>
        <taxon>Anomopoda</taxon>
        <taxon>Daphniidae</taxon>
        <taxon>Daphnia</taxon>
        <taxon>Daphnia similis group</taxon>
    </lineage>
</organism>
<dbReference type="EMBL" id="WJBH02000009">
    <property type="protein sequence ID" value="KAI9553311.1"/>
    <property type="molecule type" value="Genomic_DNA"/>
</dbReference>
<evidence type="ECO:0000259" key="4">
    <source>
        <dbReference type="Pfam" id="PF16077"/>
    </source>
</evidence>
<dbReference type="PANTHER" id="PTHR23199">
    <property type="entry name" value="NEUROTROPHIN 1-RELATED"/>
    <property type="match status" value="1"/>
</dbReference>
<sequence>MTLIQKKKKSLLVGLFIARQSTGAVLQVDLDPVGNMKLIVGTVWLCLVQLGKAALWSAPLSTDQSHDSLDWRPIVGRSSKQINNTQFKAFSVDVKQNTSLSSFLRSNQIEDVQSSQIFCNATVPPRCVDKTFGFCLSDHDYPEDEMKVAMEFSELADKFAYKLTDISVDTEMEYERKKSSCPSISLLVKPLRLRNIYGHWRVIVQEASDIFQRERVVICTNPGEHCKIPEYFGHVYCYSSRCSQQYLVRELLAFDPCNPKHGVFVDSFNMQSACSCRFSRTTC</sequence>
<evidence type="ECO:0000313" key="5">
    <source>
        <dbReference type="EMBL" id="KAI9553311.1"/>
    </source>
</evidence>
<reference evidence="5 6" key="1">
    <citation type="submission" date="2022-05" db="EMBL/GenBank/DDBJ databases">
        <title>A multi-omics perspective on studying reproductive biology in Daphnia sinensis.</title>
        <authorList>
            <person name="Jia J."/>
        </authorList>
    </citation>
    <scope>NUCLEOTIDE SEQUENCE [LARGE SCALE GENOMIC DNA]</scope>
    <source>
        <strain evidence="5 6">WSL</strain>
    </source>
</reference>
<evidence type="ECO:0000256" key="3">
    <source>
        <dbReference type="ARBA" id="ARBA00023180"/>
    </source>
</evidence>
<dbReference type="InterPro" id="IPR029034">
    <property type="entry name" value="Cystine-knot_cytokine"/>
</dbReference>